<evidence type="ECO:0000313" key="1">
    <source>
        <dbReference type="EMBL" id="AFA38319.1"/>
    </source>
</evidence>
<dbReference type="HOGENOM" id="CLU_1387629_0_0_2"/>
<dbReference type="EMBL" id="CP003316">
    <property type="protein sequence ID" value="AFA38319.1"/>
    <property type="molecule type" value="Genomic_DNA"/>
</dbReference>
<protein>
    <recommendedName>
        <fullName evidence="3">PD-(D/E)XK endonuclease-like domain-containing protein</fullName>
    </recommendedName>
</protein>
<dbReference type="STRING" id="698757.Pogu_0292"/>
<proteinExistence type="predicted"/>
<evidence type="ECO:0008006" key="3">
    <source>
        <dbReference type="Google" id="ProtNLM"/>
    </source>
</evidence>
<sequence length="195" mass="22541">MGFAKRLKYRLSDLIRLEKPDALSSRYGKAFEKAVLALIRARDAVVALRTFIEHYGEPHTGAFSKLIKLMPWAKKIVEITPAPPVTLQIEGVIITAQADFLVKYADGKKELVELKSHILKKGEWKTKAEWSLATKIMRMLYRKAGYDYPLRLIYFVENGENVMPEEEVFIYPKDDKDDEVLINVIRERLKKVTNK</sequence>
<organism evidence="1 2">
    <name type="scientific">Pyrobaculum oguniense (strain DSM 13380 / JCM 10595 / TE7)</name>
    <dbReference type="NCBI Taxonomy" id="698757"/>
    <lineage>
        <taxon>Archaea</taxon>
        <taxon>Thermoproteota</taxon>
        <taxon>Thermoprotei</taxon>
        <taxon>Thermoproteales</taxon>
        <taxon>Thermoproteaceae</taxon>
        <taxon>Pyrobaculum</taxon>
    </lineage>
</organism>
<dbReference type="AlphaFoldDB" id="H6Q6T9"/>
<accession>H6Q6T9</accession>
<gene>
    <name evidence="1" type="ordered locus">Pogu_0292</name>
</gene>
<keyword evidence="2" id="KW-1185">Reference proteome</keyword>
<dbReference type="KEGG" id="pog:Pogu_0292"/>
<name>H6Q6T9_PYROT</name>
<dbReference type="Proteomes" id="UP000009062">
    <property type="component" value="Chromosome"/>
</dbReference>
<reference evidence="1 2" key="1">
    <citation type="journal article" date="2012" name="Stand. Genomic Sci.">
        <title>Complete genome sequence of Pyrobaculum oguniense.</title>
        <authorList>
            <person name="Bernick D.L."/>
            <person name="Karplus K."/>
            <person name="Lui L.M."/>
            <person name="Coker J.K."/>
            <person name="Murphy J.N."/>
            <person name="Chan P.P."/>
            <person name="Cozen A.E."/>
            <person name="Lowe T.M."/>
        </authorList>
    </citation>
    <scope>NUCLEOTIDE SEQUENCE [LARGE SCALE GENOMIC DNA]</scope>
    <source>
        <strain evidence="1 2">TE7</strain>
    </source>
</reference>
<dbReference type="eggNOG" id="arCOG05527">
    <property type="taxonomic scope" value="Archaea"/>
</dbReference>
<evidence type="ECO:0000313" key="2">
    <source>
        <dbReference type="Proteomes" id="UP000009062"/>
    </source>
</evidence>